<organism evidence="2 3">
    <name type="scientific">Arcicella aquatica</name>
    <dbReference type="NCBI Taxonomy" id="217141"/>
    <lineage>
        <taxon>Bacteria</taxon>
        <taxon>Pseudomonadati</taxon>
        <taxon>Bacteroidota</taxon>
        <taxon>Cytophagia</taxon>
        <taxon>Cytophagales</taxon>
        <taxon>Flectobacillaceae</taxon>
        <taxon>Arcicella</taxon>
    </lineage>
</organism>
<dbReference type="Pfam" id="PF05721">
    <property type="entry name" value="PhyH"/>
    <property type="match status" value="1"/>
</dbReference>
<comment type="caution">
    <text evidence="2">The sequence shown here is derived from an EMBL/GenBank/DDBJ whole genome shotgun (WGS) entry which is preliminary data.</text>
</comment>
<comment type="cofactor">
    <cofactor evidence="1">
        <name>Fe(2+)</name>
        <dbReference type="ChEBI" id="CHEBI:29033"/>
    </cofactor>
</comment>
<dbReference type="PANTHER" id="PTHR20883">
    <property type="entry name" value="PHYTANOYL-COA DIOXYGENASE DOMAIN CONTAINING 1"/>
    <property type="match status" value="1"/>
</dbReference>
<dbReference type="PANTHER" id="PTHR20883:SF48">
    <property type="entry name" value="ECTOINE DIOXYGENASE"/>
    <property type="match status" value="1"/>
</dbReference>
<name>A0ABU5QN42_9BACT</name>
<sequence length="237" mass="27473">MNLSIYNKINNDGFAIIDNVFSDEEINNLLSHIEQVGTIKDTFRKTKDLFAIRQFFKEVPDSVKIVFSAKLRQIITEIFGPDYFVVKSIYFDKPEDSNWFVAYHQDLTISVDKKVEIEGFDLWTNKQNQFAVHPPIDILEDNFTIRIHLDDTDDANGALKIVPTSHLKGIYKPETIDWAVETETICSVKKGGIMFMKPLLLHASNRTKNNKKRRVLHIEFSRKSLPQNLNWSELLIV</sequence>
<evidence type="ECO:0000256" key="1">
    <source>
        <dbReference type="ARBA" id="ARBA00001954"/>
    </source>
</evidence>
<dbReference type="SUPFAM" id="SSF51197">
    <property type="entry name" value="Clavaminate synthase-like"/>
    <property type="match status" value="1"/>
</dbReference>
<reference evidence="2 3" key="1">
    <citation type="submission" date="2023-12" db="EMBL/GenBank/DDBJ databases">
        <title>Novel species of the genus Arcicella isolated from rivers.</title>
        <authorList>
            <person name="Lu H."/>
        </authorList>
    </citation>
    <scope>NUCLEOTIDE SEQUENCE [LARGE SCALE GENOMIC DNA]</scope>
    <source>
        <strain evidence="2 3">LMG 21963</strain>
    </source>
</reference>
<protein>
    <submittedName>
        <fullName evidence="2">Phytanoyl-CoA dioxygenase family protein</fullName>
    </submittedName>
</protein>
<dbReference type="Proteomes" id="UP001304671">
    <property type="component" value="Unassembled WGS sequence"/>
</dbReference>
<keyword evidence="2" id="KW-0560">Oxidoreductase</keyword>
<gene>
    <name evidence="2" type="ORF">VB264_10725</name>
</gene>
<dbReference type="RefSeq" id="WP_323249218.1">
    <property type="nucleotide sequence ID" value="NZ_JAYFUL010000014.1"/>
</dbReference>
<dbReference type="GO" id="GO:0051213">
    <property type="term" value="F:dioxygenase activity"/>
    <property type="evidence" value="ECO:0007669"/>
    <property type="project" value="UniProtKB-KW"/>
</dbReference>
<dbReference type="Gene3D" id="2.60.120.620">
    <property type="entry name" value="q2cbj1_9rhob like domain"/>
    <property type="match status" value="1"/>
</dbReference>
<evidence type="ECO:0000313" key="3">
    <source>
        <dbReference type="Proteomes" id="UP001304671"/>
    </source>
</evidence>
<keyword evidence="3" id="KW-1185">Reference proteome</keyword>
<dbReference type="InterPro" id="IPR008775">
    <property type="entry name" value="Phytyl_CoA_dOase-like"/>
</dbReference>
<evidence type="ECO:0000313" key="2">
    <source>
        <dbReference type="EMBL" id="MEA5258254.1"/>
    </source>
</evidence>
<keyword evidence="2" id="KW-0223">Dioxygenase</keyword>
<accession>A0ABU5QN42</accession>
<dbReference type="EMBL" id="JAYFUL010000014">
    <property type="protein sequence ID" value="MEA5258254.1"/>
    <property type="molecule type" value="Genomic_DNA"/>
</dbReference>
<proteinExistence type="predicted"/>